<organism evidence="1 2">
    <name type="scientific">Trichonephila clavata</name>
    <name type="common">Joro spider</name>
    <name type="synonym">Nephila clavata</name>
    <dbReference type="NCBI Taxonomy" id="2740835"/>
    <lineage>
        <taxon>Eukaryota</taxon>
        <taxon>Metazoa</taxon>
        <taxon>Ecdysozoa</taxon>
        <taxon>Arthropoda</taxon>
        <taxon>Chelicerata</taxon>
        <taxon>Arachnida</taxon>
        <taxon>Araneae</taxon>
        <taxon>Araneomorphae</taxon>
        <taxon>Entelegynae</taxon>
        <taxon>Araneoidea</taxon>
        <taxon>Nephilidae</taxon>
        <taxon>Trichonephila</taxon>
    </lineage>
</organism>
<dbReference type="OrthoDB" id="7666874at2759"/>
<evidence type="ECO:0000313" key="1">
    <source>
        <dbReference type="EMBL" id="GFR24491.1"/>
    </source>
</evidence>
<reference evidence="1" key="1">
    <citation type="submission" date="2020-07" db="EMBL/GenBank/DDBJ databases">
        <title>Multicomponent nature underlies the extraordinary mechanical properties of spider dragline silk.</title>
        <authorList>
            <person name="Kono N."/>
            <person name="Nakamura H."/>
            <person name="Mori M."/>
            <person name="Yoshida Y."/>
            <person name="Ohtoshi R."/>
            <person name="Malay A.D."/>
            <person name="Moran D.A.P."/>
            <person name="Tomita M."/>
            <person name="Numata K."/>
            <person name="Arakawa K."/>
        </authorList>
    </citation>
    <scope>NUCLEOTIDE SEQUENCE</scope>
</reference>
<evidence type="ECO:0000313" key="2">
    <source>
        <dbReference type="Proteomes" id="UP000887116"/>
    </source>
</evidence>
<keyword evidence="2" id="KW-1185">Reference proteome</keyword>
<proteinExistence type="predicted"/>
<comment type="caution">
    <text evidence="1">The sequence shown here is derived from an EMBL/GenBank/DDBJ whole genome shotgun (WGS) entry which is preliminary data.</text>
</comment>
<gene>
    <name evidence="1" type="primary">NCL1_49061</name>
    <name evidence="1" type="ORF">TNCT_440801</name>
</gene>
<name>A0A8X6LVH7_TRICU</name>
<dbReference type="AlphaFoldDB" id="A0A8X6LVH7"/>
<dbReference type="EMBL" id="BMAO01018576">
    <property type="protein sequence ID" value="GFR24491.1"/>
    <property type="molecule type" value="Genomic_DNA"/>
</dbReference>
<dbReference type="Proteomes" id="UP000887116">
    <property type="component" value="Unassembled WGS sequence"/>
</dbReference>
<sequence>MVLRKVFIPSLQQLCLSKIAIAVVNDPEVKKFVKNYGANYCIWPSEEIEKILNPKSKPSPVFNVRQTKADRYWRYGDTSGFYVADFGQNHPLPSKEWDILIHKKLSSLLLPDALMKDAKALSVYVVIQIDRWMKDHVNILNSDLNFHVNFYWTQDAKIDREKTAKALINSDLLDIAVCFQLACYYCFEEEIIVLWKKMNMNEWKRVRKNELIIVHVWSKYLLEETFDWGLLASLSIVNPLGLRSFYEGLSERKRRVWLQSVLKSRRMEYRELQFCFSKINETNRMELYKACPLEILEMFLEWPLQTEIFGALEFLWPYLSGKDFRDFLHLIIFQKIMLGSNDFNYVPIIKKLWNRTPAHFKEFIVMDELYDSLKLIIENDRLQSSPYSTLIRNYDYNYLKIFSTGILYVLVNGHDFFFFHDESTFHDLYGYRNYDIISFDKIVKNES</sequence>
<protein>
    <submittedName>
        <fullName evidence="1">Uncharacterized protein</fullName>
    </submittedName>
</protein>
<accession>A0A8X6LVH7</accession>